<dbReference type="RefSeq" id="WP_111396874.1">
    <property type="nucleotide sequence ID" value="NZ_QKYU01000003.1"/>
</dbReference>
<sequence length="282" mass="29832">MIRTTARLLEFCWRQGGWPAILRMLRWQVGGRITGMPSIAPFIGGTRLVLRRGLSSATAAHYVGLTDPAEMMLCLHLLRPGDRMTDVGANIGIYTLLAAGVCGAQVVAVEPSPGTLPHLADTIALNGIGDRVTVHAVALGAATGRLRITSRRGAANRVLLPGETDAAEEVPVTTLDALGPAPLLLKLDVEGYEAEILRGGPNTLADPTLRAVIVETNGHGARWGGDAATLHGLMLAAGFVAADYDPATRRLSRREGPGFPNTVFVRDWDWVSARLASGRNGV</sequence>
<dbReference type="Gene3D" id="3.40.50.150">
    <property type="entry name" value="Vaccinia Virus protein VP39"/>
    <property type="match status" value="1"/>
</dbReference>
<evidence type="ECO:0000313" key="3">
    <source>
        <dbReference type="Proteomes" id="UP000249688"/>
    </source>
</evidence>
<evidence type="ECO:0000313" key="2">
    <source>
        <dbReference type="EMBL" id="PZW49172.1"/>
    </source>
</evidence>
<feature type="domain" description="Methyltransferase FkbM" evidence="1">
    <location>
        <begin position="86"/>
        <end position="239"/>
    </location>
</feature>
<dbReference type="InterPro" id="IPR029063">
    <property type="entry name" value="SAM-dependent_MTases_sf"/>
</dbReference>
<keyword evidence="3" id="KW-1185">Reference proteome</keyword>
<dbReference type="NCBIfam" id="TIGR01444">
    <property type="entry name" value="fkbM_fam"/>
    <property type="match status" value="1"/>
</dbReference>
<keyword evidence="2" id="KW-0808">Transferase</keyword>
<protein>
    <submittedName>
        <fullName evidence="2">FkbM family methyltransferase</fullName>
    </submittedName>
</protein>
<dbReference type="PANTHER" id="PTHR34203:SF13">
    <property type="entry name" value="EXPRESSED PROTEIN"/>
    <property type="match status" value="1"/>
</dbReference>
<reference evidence="2 3" key="1">
    <citation type="submission" date="2018-06" db="EMBL/GenBank/DDBJ databases">
        <title>Genomic Encyclopedia of Archaeal and Bacterial Type Strains, Phase II (KMG-II): from individual species to whole genera.</title>
        <authorList>
            <person name="Goeker M."/>
        </authorList>
    </citation>
    <scope>NUCLEOTIDE SEQUENCE [LARGE SCALE GENOMIC DNA]</scope>
    <source>
        <strain evidence="2 3">DSM 24525</strain>
    </source>
</reference>
<gene>
    <name evidence="2" type="ORF">C8P66_103198</name>
</gene>
<dbReference type="Pfam" id="PF05050">
    <property type="entry name" value="Methyltransf_21"/>
    <property type="match status" value="1"/>
</dbReference>
<dbReference type="InterPro" id="IPR052514">
    <property type="entry name" value="SAM-dependent_MTase"/>
</dbReference>
<dbReference type="InterPro" id="IPR006342">
    <property type="entry name" value="FkbM_mtfrase"/>
</dbReference>
<dbReference type="GO" id="GO:0032259">
    <property type="term" value="P:methylation"/>
    <property type="evidence" value="ECO:0007669"/>
    <property type="project" value="UniProtKB-KW"/>
</dbReference>
<dbReference type="PANTHER" id="PTHR34203">
    <property type="entry name" value="METHYLTRANSFERASE, FKBM FAMILY PROTEIN"/>
    <property type="match status" value="1"/>
</dbReference>
<keyword evidence="2" id="KW-0489">Methyltransferase</keyword>
<proteinExistence type="predicted"/>
<dbReference type="CDD" id="cd02440">
    <property type="entry name" value="AdoMet_MTases"/>
    <property type="match status" value="1"/>
</dbReference>
<dbReference type="EMBL" id="QKYU01000003">
    <property type="protein sequence ID" value="PZW49172.1"/>
    <property type="molecule type" value="Genomic_DNA"/>
</dbReference>
<dbReference type="AlphaFoldDB" id="A0A2W7IPJ7"/>
<organism evidence="2 3">
    <name type="scientific">Humitalea rosea</name>
    <dbReference type="NCBI Taxonomy" id="990373"/>
    <lineage>
        <taxon>Bacteria</taxon>
        <taxon>Pseudomonadati</taxon>
        <taxon>Pseudomonadota</taxon>
        <taxon>Alphaproteobacteria</taxon>
        <taxon>Acetobacterales</taxon>
        <taxon>Roseomonadaceae</taxon>
        <taxon>Humitalea</taxon>
    </lineage>
</organism>
<accession>A0A2W7IPJ7</accession>
<evidence type="ECO:0000259" key="1">
    <source>
        <dbReference type="Pfam" id="PF05050"/>
    </source>
</evidence>
<name>A0A2W7IPJ7_9PROT</name>
<dbReference type="GO" id="GO:0008168">
    <property type="term" value="F:methyltransferase activity"/>
    <property type="evidence" value="ECO:0007669"/>
    <property type="project" value="UniProtKB-KW"/>
</dbReference>
<dbReference type="Proteomes" id="UP000249688">
    <property type="component" value="Unassembled WGS sequence"/>
</dbReference>
<comment type="caution">
    <text evidence="2">The sequence shown here is derived from an EMBL/GenBank/DDBJ whole genome shotgun (WGS) entry which is preliminary data.</text>
</comment>
<dbReference type="OrthoDB" id="7348357at2"/>
<dbReference type="SUPFAM" id="SSF53335">
    <property type="entry name" value="S-adenosyl-L-methionine-dependent methyltransferases"/>
    <property type="match status" value="1"/>
</dbReference>